<keyword evidence="1 2" id="KW-0732">Signal</keyword>
<keyword evidence="7" id="KW-1185">Reference proteome</keyword>
<evidence type="ECO:0000313" key="4">
    <source>
        <dbReference type="EMBL" id="MBA2777618.1"/>
    </source>
</evidence>
<evidence type="ECO:0000256" key="1">
    <source>
        <dbReference type="ARBA" id="ARBA00022729"/>
    </source>
</evidence>
<proteinExistence type="predicted"/>
<dbReference type="InterPro" id="IPR027385">
    <property type="entry name" value="Beta-barrel_OMP"/>
</dbReference>
<feature type="domain" description="Outer membrane protein beta-barrel" evidence="3">
    <location>
        <begin position="13"/>
        <end position="203"/>
    </location>
</feature>
<dbReference type="AlphaFoldDB" id="A0A7V9VY86"/>
<dbReference type="RefSeq" id="WP_181513117.1">
    <property type="nucleotide sequence ID" value="NZ_JABFUB010000001.1"/>
</dbReference>
<dbReference type="Proteomes" id="UP000814353">
    <property type="component" value="Unassembled WGS sequence"/>
</dbReference>
<protein>
    <submittedName>
        <fullName evidence="4">Porin family protein</fullName>
    </submittedName>
</protein>
<feature type="chain" id="PRO_5031446725" evidence="2">
    <location>
        <begin position="25"/>
        <end position="203"/>
    </location>
</feature>
<dbReference type="EMBL" id="JACEFT010000001">
    <property type="protein sequence ID" value="MBA2777618.1"/>
    <property type="molecule type" value="Genomic_DNA"/>
</dbReference>
<name>A0A7V9VY86_9GAMM</name>
<dbReference type="Pfam" id="PF13505">
    <property type="entry name" value="OMP_b-brl"/>
    <property type="match status" value="1"/>
</dbReference>
<organism evidence="4 6">
    <name type="scientific">Billgrantia kenyensis</name>
    <dbReference type="NCBI Taxonomy" id="321266"/>
    <lineage>
        <taxon>Bacteria</taxon>
        <taxon>Pseudomonadati</taxon>
        <taxon>Pseudomonadota</taxon>
        <taxon>Gammaproteobacteria</taxon>
        <taxon>Oceanospirillales</taxon>
        <taxon>Halomonadaceae</taxon>
        <taxon>Billgrantia</taxon>
    </lineage>
</organism>
<feature type="signal peptide" evidence="2">
    <location>
        <begin position="1"/>
        <end position="24"/>
    </location>
</feature>
<reference evidence="5 7" key="1">
    <citation type="submission" date="2020-05" db="EMBL/GenBank/DDBJ databases">
        <title>Comparative genomic analysis of denitrifying bacteria from Halomonas genus.</title>
        <authorList>
            <person name="Wang L."/>
            <person name="Shao Z."/>
        </authorList>
    </citation>
    <scope>NUCLEOTIDE SEQUENCE [LARGE SCALE GENOMIC DNA]</scope>
    <source>
        <strain evidence="5 7">DSM 17331</strain>
    </source>
</reference>
<reference evidence="4 6" key="2">
    <citation type="submission" date="2020-07" db="EMBL/GenBank/DDBJ databases">
        <title>Identification of Halomonas strains.</title>
        <authorList>
            <person name="Xiao Z."/>
            <person name="Shen J."/>
        </authorList>
    </citation>
    <scope>NUCLEOTIDE SEQUENCE [LARGE SCALE GENOMIC DNA]</scope>
    <source>
        <strain evidence="4 6">DSM 17331</strain>
    </source>
</reference>
<dbReference type="EMBL" id="JABFUB010000001">
    <property type="protein sequence ID" value="MCG6660288.1"/>
    <property type="molecule type" value="Genomic_DNA"/>
</dbReference>
<dbReference type="Gene3D" id="2.40.160.20">
    <property type="match status" value="1"/>
</dbReference>
<comment type="caution">
    <text evidence="4">The sequence shown here is derived from an EMBL/GenBank/DDBJ whole genome shotgun (WGS) entry which is preliminary data.</text>
</comment>
<evidence type="ECO:0000259" key="3">
    <source>
        <dbReference type="Pfam" id="PF13505"/>
    </source>
</evidence>
<evidence type="ECO:0000313" key="7">
    <source>
        <dbReference type="Proteomes" id="UP000814353"/>
    </source>
</evidence>
<gene>
    <name evidence="4" type="ORF">H1D44_01755</name>
    <name evidence="5" type="ORF">HOP48_01835</name>
</gene>
<dbReference type="Proteomes" id="UP000518091">
    <property type="component" value="Unassembled WGS sequence"/>
</dbReference>
<dbReference type="SUPFAM" id="SSF56925">
    <property type="entry name" value="OMPA-like"/>
    <property type="match status" value="1"/>
</dbReference>
<evidence type="ECO:0000313" key="5">
    <source>
        <dbReference type="EMBL" id="MCG6660288.1"/>
    </source>
</evidence>
<sequence>MSNRTLLCVSLSAASLLIASGAQAQTHYEPHERYAYLGLGTGFSSLENDRDEVDNFIESGGRNFSIDDDGNVWKGFAGYQFNRYLAVEAFYADLGRVRLRGTDGASADLESTAYGASVVGQLPVTDWFTPFAKIGAASWETEVRGNLGDTDLTLQDNDGFDPVYGLGAQFNINPILIRAEYERYDFDSDYTIDTFTASVGLRF</sequence>
<accession>A0A7V9VY86</accession>
<evidence type="ECO:0000256" key="2">
    <source>
        <dbReference type="SAM" id="SignalP"/>
    </source>
</evidence>
<evidence type="ECO:0000313" key="6">
    <source>
        <dbReference type="Proteomes" id="UP000518091"/>
    </source>
</evidence>
<dbReference type="InterPro" id="IPR011250">
    <property type="entry name" value="OMP/PagP_B-barrel"/>
</dbReference>